<dbReference type="RefSeq" id="WP_197007377.1">
    <property type="nucleotide sequence ID" value="NZ_BONS01000019.1"/>
</dbReference>
<dbReference type="Pfam" id="PF00535">
    <property type="entry name" value="Glycos_transf_2"/>
    <property type="match status" value="1"/>
</dbReference>
<name>A0A8J7GXG4_9ACTN</name>
<dbReference type="SUPFAM" id="SSF53448">
    <property type="entry name" value="Nucleotide-diphospho-sugar transferases"/>
    <property type="match status" value="1"/>
</dbReference>
<comment type="caution">
    <text evidence="2">The sequence shown here is derived from an EMBL/GenBank/DDBJ whole genome shotgun (WGS) entry which is preliminary data.</text>
</comment>
<feature type="domain" description="Glycosyltransferase 2-like" evidence="1">
    <location>
        <begin position="4"/>
        <end position="175"/>
    </location>
</feature>
<organism evidence="2 3">
    <name type="scientific">Longispora fulva</name>
    <dbReference type="NCBI Taxonomy" id="619741"/>
    <lineage>
        <taxon>Bacteria</taxon>
        <taxon>Bacillati</taxon>
        <taxon>Actinomycetota</taxon>
        <taxon>Actinomycetes</taxon>
        <taxon>Micromonosporales</taxon>
        <taxon>Micromonosporaceae</taxon>
        <taxon>Longispora</taxon>
    </lineage>
</organism>
<evidence type="ECO:0000259" key="1">
    <source>
        <dbReference type="Pfam" id="PF00535"/>
    </source>
</evidence>
<gene>
    <name evidence="2" type="ORF">IW245_007073</name>
</gene>
<dbReference type="PANTHER" id="PTHR43685:SF2">
    <property type="entry name" value="GLYCOSYLTRANSFERASE 2-LIKE DOMAIN-CONTAINING PROTEIN"/>
    <property type="match status" value="1"/>
</dbReference>
<reference evidence="2" key="1">
    <citation type="submission" date="2020-11" db="EMBL/GenBank/DDBJ databases">
        <title>Sequencing the genomes of 1000 actinobacteria strains.</title>
        <authorList>
            <person name="Klenk H.-P."/>
        </authorList>
    </citation>
    <scope>NUCLEOTIDE SEQUENCE</scope>
    <source>
        <strain evidence="2">DSM 45356</strain>
    </source>
</reference>
<evidence type="ECO:0000313" key="3">
    <source>
        <dbReference type="Proteomes" id="UP000622552"/>
    </source>
</evidence>
<dbReference type="InterPro" id="IPR029044">
    <property type="entry name" value="Nucleotide-diphossugar_trans"/>
</dbReference>
<evidence type="ECO:0000313" key="2">
    <source>
        <dbReference type="EMBL" id="MBG6140879.1"/>
    </source>
</evidence>
<dbReference type="Proteomes" id="UP000622552">
    <property type="component" value="Unassembled WGS sequence"/>
</dbReference>
<accession>A0A8J7GXG4</accession>
<keyword evidence="3" id="KW-1185">Reference proteome</keyword>
<dbReference type="PANTHER" id="PTHR43685">
    <property type="entry name" value="GLYCOSYLTRANSFERASE"/>
    <property type="match status" value="1"/>
</dbReference>
<dbReference type="InterPro" id="IPR050834">
    <property type="entry name" value="Glycosyltransf_2"/>
</dbReference>
<dbReference type="AlphaFoldDB" id="A0A8J7GXG4"/>
<sequence length="281" mass="31891">MRLTVGMPVYNGEKYVAETIAALLAQDYDDFELLISDNCSTDSTPEIVRSFGDDRIRYTRTDRNIGGVHNFNRVVALAEGELFKWTGYDDMCAPTMLSRCVDALDAAPGAVLAYPRTVLIDGAGERTRSHRDFLDLRAPSPWRRVARYARKISLVNPMYGVIRTAALRRTGILRTYVSSDYTMLAELAALGEFHEVPEELFFRRVHEDSTALAPERKLADLARWWNPDGPARARAPRLRMQAETARALLAIDPASAVAWTLNWNARKTKDRLSRLKRRFVR</sequence>
<protein>
    <submittedName>
        <fullName evidence="2">Glycosyltransferase involved in cell wall biosynthesis</fullName>
    </submittedName>
</protein>
<proteinExistence type="predicted"/>
<dbReference type="EMBL" id="JADOUF010000001">
    <property type="protein sequence ID" value="MBG6140879.1"/>
    <property type="molecule type" value="Genomic_DNA"/>
</dbReference>
<dbReference type="Gene3D" id="3.90.550.10">
    <property type="entry name" value="Spore Coat Polysaccharide Biosynthesis Protein SpsA, Chain A"/>
    <property type="match status" value="1"/>
</dbReference>
<dbReference type="InterPro" id="IPR001173">
    <property type="entry name" value="Glyco_trans_2-like"/>
</dbReference>